<evidence type="ECO:0000259" key="2">
    <source>
        <dbReference type="PROSITE" id="PS00028"/>
    </source>
</evidence>
<dbReference type="Proteomes" id="UP000604825">
    <property type="component" value="Unassembled WGS sequence"/>
</dbReference>
<dbReference type="AlphaFoldDB" id="A0A811SK38"/>
<feature type="compositionally biased region" description="Basic and acidic residues" evidence="1">
    <location>
        <begin position="230"/>
        <end position="240"/>
    </location>
</feature>
<dbReference type="InterPro" id="IPR013087">
    <property type="entry name" value="Znf_C2H2_type"/>
</dbReference>
<gene>
    <name evidence="3" type="ORF">NCGR_LOCUS67329</name>
</gene>
<feature type="compositionally biased region" description="Low complexity" evidence="1">
    <location>
        <begin position="296"/>
        <end position="308"/>
    </location>
</feature>
<dbReference type="Pfam" id="PF12066">
    <property type="entry name" value="SERRATE_Ars2_N"/>
    <property type="match status" value="1"/>
</dbReference>
<evidence type="ECO:0000313" key="3">
    <source>
        <dbReference type="EMBL" id="CAD6343231.1"/>
    </source>
</evidence>
<dbReference type="GO" id="GO:0031053">
    <property type="term" value="P:primary miRNA processing"/>
    <property type="evidence" value="ECO:0007669"/>
    <property type="project" value="TreeGrafter"/>
</dbReference>
<feature type="compositionally biased region" description="Basic and acidic residues" evidence="1">
    <location>
        <begin position="440"/>
        <end position="449"/>
    </location>
</feature>
<evidence type="ECO:0000313" key="4">
    <source>
        <dbReference type="Proteomes" id="UP000604825"/>
    </source>
</evidence>
<feature type="domain" description="C2H2-type" evidence="2">
    <location>
        <begin position="639"/>
        <end position="662"/>
    </location>
</feature>
<dbReference type="PANTHER" id="PTHR13165">
    <property type="entry name" value="ARSENITE-RESISTANCE PROTEIN 2"/>
    <property type="match status" value="1"/>
</dbReference>
<dbReference type="PROSITE" id="PS00028">
    <property type="entry name" value="ZINC_FINGER_C2H2_1"/>
    <property type="match status" value="1"/>
</dbReference>
<organism evidence="3 4">
    <name type="scientific">Miscanthus lutarioriparius</name>
    <dbReference type="NCBI Taxonomy" id="422564"/>
    <lineage>
        <taxon>Eukaryota</taxon>
        <taxon>Viridiplantae</taxon>
        <taxon>Streptophyta</taxon>
        <taxon>Embryophyta</taxon>
        <taxon>Tracheophyta</taxon>
        <taxon>Spermatophyta</taxon>
        <taxon>Magnoliopsida</taxon>
        <taxon>Liliopsida</taxon>
        <taxon>Poales</taxon>
        <taxon>Poaceae</taxon>
        <taxon>PACMAD clade</taxon>
        <taxon>Panicoideae</taxon>
        <taxon>Andropogonodae</taxon>
        <taxon>Andropogoneae</taxon>
        <taxon>Saccharinae</taxon>
        <taxon>Miscanthus</taxon>
    </lineage>
</organism>
<dbReference type="InterPro" id="IPR007042">
    <property type="entry name" value="SERRATE/Ars2_C"/>
</dbReference>
<comment type="caution">
    <text evidence="3">The sequence shown here is derived from an EMBL/GenBank/DDBJ whole genome shotgun (WGS) entry which is preliminary data.</text>
</comment>
<feature type="compositionally biased region" description="Basic and acidic residues" evidence="1">
    <location>
        <begin position="165"/>
        <end position="176"/>
    </location>
</feature>
<dbReference type="PANTHER" id="PTHR13165:SF5">
    <property type="entry name" value="C2H2-TYPE DOMAIN-CONTAINING PROTEIN"/>
    <property type="match status" value="1"/>
</dbReference>
<accession>A0A811SK38</accession>
<reference evidence="3" key="1">
    <citation type="submission" date="2020-10" db="EMBL/GenBank/DDBJ databases">
        <authorList>
            <person name="Han B."/>
            <person name="Lu T."/>
            <person name="Zhao Q."/>
            <person name="Huang X."/>
            <person name="Zhao Y."/>
        </authorList>
    </citation>
    <scope>NUCLEOTIDE SEQUENCE</scope>
</reference>
<feature type="compositionally biased region" description="Basic and acidic residues" evidence="1">
    <location>
        <begin position="37"/>
        <end position="53"/>
    </location>
</feature>
<dbReference type="EMBL" id="CAJGYO010000713">
    <property type="protein sequence ID" value="CAD6343231.1"/>
    <property type="molecule type" value="Genomic_DNA"/>
</dbReference>
<evidence type="ECO:0000256" key="1">
    <source>
        <dbReference type="SAM" id="MobiDB-lite"/>
    </source>
</evidence>
<feature type="compositionally biased region" description="Pro residues" evidence="1">
    <location>
        <begin position="205"/>
        <end position="219"/>
    </location>
</feature>
<feature type="region of interest" description="Disordered" evidence="1">
    <location>
        <begin position="1"/>
        <end position="318"/>
    </location>
</feature>
<sequence length="812" mass="89674">MEHALCSPAGAPGRSLTTTAPPKDQALLLPPLLGSSRPERLEGFVARPAERTPRTRGSPGAGGGRGHQRRSTPRRSPSPPLPLPPPTPLGSSRPELAAVIRVRRESDHDAPRRGSARRSGSPGAGGDRRQRRSTRRRSPSPPLPLPPPAPALPLLGSSRPQLDAVVRRENDHDAPRRGSARKSGSSPGAGGDRRRQRRSTTRRSPSPPLPLPPPSPPPLGSSRPELAAVVRHESDDDARRGGSRKRRNDSPRKGAGGGRRRERRSPPPRSPSPVPRKRSRRGSSRNECGRNEGRSNRSCSRSCSPDRPYSGYGAATIGQDKTGRLGLMTYKQFIQVLEDDVSPAQAGCRYQEYRTEYINTQKRAYFDLNKNEDWLKDMYHPTKLLSVIRRRNDFCKTVARNLILDLRNGTLDLGPGVTADAAIKSGEGNDGSSENNAAYGDKKREHGRGPKKEIELLSAAPKAHPISSQHRRIHTDIRRTLALVKKLDSEKDIMENILLTGDHGKSNVDKSYVRSIAPVVIVQGLNTVKGLEGVELLDTLLTYLWRVHGVDYYGMSEMKHAKGFCHVRAENKSDSMAENISAADWEKKLDSFWEERLMNGQDPLVVLTAMDKIEAALVEVLERYVRKMRDEKCVCKYGCGAKGCEKLFHAPEYVHKHLNLKHPDLVSTLASRVENDIYFQNYMNDPDAPGGKPLMQQTDRMRRRLDEQMFDASGVWGSHAPLLPMCAPSLVLIPVPGAGPYGPFVPAPPEMAMQMIQKGLPGPDSAQNRKPSVLGPMLPMYPSFPLGSHIYRSYQDLDAPMEEVSALDFRSL</sequence>
<dbReference type="InterPro" id="IPR039727">
    <property type="entry name" value="SE/Ars2"/>
</dbReference>
<dbReference type="Pfam" id="PF04959">
    <property type="entry name" value="ARS2"/>
    <property type="match status" value="1"/>
</dbReference>
<dbReference type="GO" id="GO:0016604">
    <property type="term" value="C:nuclear body"/>
    <property type="evidence" value="ECO:0007669"/>
    <property type="project" value="TreeGrafter"/>
</dbReference>
<feature type="compositionally biased region" description="Pro residues" evidence="1">
    <location>
        <begin position="139"/>
        <end position="151"/>
    </location>
</feature>
<dbReference type="OrthoDB" id="342064at2759"/>
<proteinExistence type="predicted"/>
<name>A0A811SK38_9POAL</name>
<feature type="region of interest" description="Disordered" evidence="1">
    <location>
        <begin position="422"/>
        <end position="449"/>
    </location>
</feature>
<protein>
    <recommendedName>
        <fullName evidence="2">C2H2-type domain-containing protein</fullName>
    </recommendedName>
</protein>
<dbReference type="InterPro" id="IPR021933">
    <property type="entry name" value="SERRATE/Ars2_N"/>
</dbReference>
<keyword evidence="4" id="KW-1185">Reference proteome</keyword>
<feature type="compositionally biased region" description="Basic and acidic residues" evidence="1">
    <location>
        <begin position="102"/>
        <end position="112"/>
    </location>
</feature>
<feature type="compositionally biased region" description="Basic residues" evidence="1">
    <location>
        <begin position="129"/>
        <end position="138"/>
    </location>
</feature>
<feature type="compositionally biased region" description="Pro residues" evidence="1">
    <location>
        <begin position="76"/>
        <end position="88"/>
    </location>
</feature>